<evidence type="ECO:0000256" key="8">
    <source>
        <dbReference type="ARBA" id="ARBA00022990"/>
    </source>
</evidence>
<comment type="caution">
    <text evidence="16">The sequence shown here is derived from an EMBL/GenBank/DDBJ whole genome shotgun (WGS) entry which is preliminary data.</text>
</comment>
<dbReference type="PANTHER" id="PTHR10615:SF219">
    <property type="entry name" value="HISTONE ACETYLTRANSFERASE KAT5"/>
    <property type="match status" value="1"/>
</dbReference>
<sequence length="556" mass="62053">MPATHLVSLANDPDIYRVTKNGVDLTAHILERRDHEVYVHYVNTDKRLDEWISEAKCHKIPGEEPLVDNLAVGSRKRKRGPRASETPDVNVVSRPASPSFSPRGESSAPPEPNGSAAPDEVVMTEEDFDIQQHKKITAQRNFDRVIVGEWSVKTWYFSPYPLTESEADEFAVTPGTAAQSTKIPGVHKVTPRSHGRTSDLLAGGLGRAHAGERSMLWVCEMCFKYMADCNSYELHLKSCNVKHPPGRKVYQRGAHTIWEVDGAENKLYCQNLSLFGKLFIDVKTLFFDCDNFLFYILTNAKSASDHIIGYFSKEKLSYDDYNLACIMTLPPYQKQGFGMLLIEFSYELSRRSGKVGTPERPLSDLGLRSYLAYWVATLIRFFRRVLSVVPPDVTSLTCIGNFPDLLRSPSEYSEESVNGNGNNFGNGNGNSGPPRKKKRMKGWDGETGLALVPLSNMDDADPLFTTERLFTTVGMKDGTAQTHITTRCTLGDIARATNLRVEDAAFALKECGLLTKQLDDDEGATQVVLSRDLVEKVAEERNVKIPCLQLNSILLE</sequence>
<organism evidence="16 17">
    <name type="scientific">Collybia nuda</name>
    <dbReference type="NCBI Taxonomy" id="64659"/>
    <lineage>
        <taxon>Eukaryota</taxon>
        <taxon>Fungi</taxon>
        <taxon>Dikarya</taxon>
        <taxon>Basidiomycota</taxon>
        <taxon>Agaricomycotina</taxon>
        <taxon>Agaricomycetes</taxon>
        <taxon>Agaricomycetidae</taxon>
        <taxon>Agaricales</taxon>
        <taxon>Tricholomatineae</taxon>
        <taxon>Clitocybaceae</taxon>
        <taxon>Collybia</taxon>
    </lineage>
</organism>
<dbReference type="PANTHER" id="PTHR10615">
    <property type="entry name" value="HISTONE ACETYLTRANSFERASE"/>
    <property type="match status" value="1"/>
</dbReference>
<keyword evidence="8" id="KW-0007">Acetylation</keyword>
<dbReference type="Pfam" id="PF11717">
    <property type="entry name" value="Tudor-knot"/>
    <property type="match status" value="1"/>
</dbReference>
<dbReference type="InterPro" id="IPR036388">
    <property type="entry name" value="WH-like_DNA-bd_sf"/>
</dbReference>
<evidence type="ECO:0000256" key="1">
    <source>
        <dbReference type="ARBA" id="ARBA00004123"/>
    </source>
</evidence>
<evidence type="ECO:0000256" key="3">
    <source>
        <dbReference type="ARBA" id="ARBA00013184"/>
    </source>
</evidence>
<keyword evidence="10" id="KW-0804">Transcription</keyword>
<dbReference type="PROSITE" id="PS51726">
    <property type="entry name" value="MYST_HAT"/>
    <property type="match status" value="1"/>
</dbReference>
<dbReference type="InterPro" id="IPR016181">
    <property type="entry name" value="Acyl_CoA_acyltransferase"/>
</dbReference>
<feature type="active site" description="Proton donor/acceptor" evidence="13">
    <location>
        <position position="359"/>
    </location>
</feature>
<dbReference type="GO" id="GO:0035267">
    <property type="term" value="C:NuA4 histone acetyltransferase complex"/>
    <property type="evidence" value="ECO:0007669"/>
    <property type="project" value="TreeGrafter"/>
</dbReference>
<dbReference type="SUPFAM" id="SSF55729">
    <property type="entry name" value="Acyl-CoA N-acyltransferases (Nat)"/>
    <property type="match status" value="1"/>
</dbReference>
<dbReference type="Gene3D" id="2.30.30.140">
    <property type="match status" value="1"/>
</dbReference>
<dbReference type="InterPro" id="IPR002717">
    <property type="entry name" value="HAT_MYST-type"/>
</dbReference>
<dbReference type="Gene3D" id="1.10.10.10">
    <property type="entry name" value="Winged helix-like DNA-binding domain superfamily/Winged helix DNA-binding domain"/>
    <property type="match status" value="1"/>
</dbReference>
<dbReference type="AlphaFoldDB" id="A0A9P6CHY2"/>
<dbReference type="InterPro" id="IPR016197">
    <property type="entry name" value="Chromo-like_dom_sf"/>
</dbReference>
<dbReference type="InterPro" id="IPR025995">
    <property type="entry name" value="Tudor-knot"/>
</dbReference>
<reference evidence="16" key="1">
    <citation type="submission" date="2020-11" db="EMBL/GenBank/DDBJ databases">
        <authorList>
            <consortium name="DOE Joint Genome Institute"/>
            <person name="Ahrendt S."/>
            <person name="Riley R."/>
            <person name="Andreopoulos W."/>
            <person name="Labutti K."/>
            <person name="Pangilinan J."/>
            <person name="Ruiz-Duenas F.J."/>
            <person name="Barrasa J.M."/>
            <person name="Sanchez-Garcia M."/>
            <person name="Camarero S."/>
            <person name="Miyauchi S."/>
            <person name="Serrano A."/>
            <person name="Linde D."/>
            <person name="Babiker R."/>
            <person name="Drula E."/>
            <person name="Ayuso-Fernandez I."/>
            <person name="Pacheco R."/>
            <person name="Padilla G."/>
            <person name="Ferreira P."/>
            <person name="Barriuso J."/>
            <person name="Kellner H."/>
            <person name="Castanera R."/>
            <person name="Alfaro M."/>
            <person name="Ramirez L."/>
            <person name="Pisabarro A.G."/>
            <person name="Kuo A."/>
            <person name="Tritt A."/>
            <person name="Lipzen A."/>
            <person name="He G."/>
            <person name="Yan M."/>
            <person name="Ng V."/>
            <person name="Cullen D."/>
            <person name="Martin F."/>
            <person name="Rosso M.-N."/>
            <person name="Henrissat B."/>
            <person name="Hibbett D."/>
            <person name="Martinez A.T."/>
            <person name="Grigoriev I.V."/>
        </authorList>
    </citation>
    <scope>NUCLEOTIDE SEQUENCE</scope>
    <source>
        <strain evidence="16">CBS 247.69</strain>
    </source>
</reference>
<protein>
    <recommendedName>
        <fullName evidence="3">histone acetyltransferase</fullName>
        <ecNumber evidence="3">2.3.1.48</ecNumber>
    </recommendedName>
</protein>
<feature type="domain" description="MYST-type HAT" evidence="15">
    <location>
        <begin position="137"/>
        <end position="556"/>
    </location>
</feature>
<keyword evidence="9" id="KW-0805">Transcription regulation</keyword>
<dbReference type="Gene3D" id="3.40.630.30">
    <property type="match status" value="1"/>
</dbReference>
<keyword evidence="5" id="KW-0479">Metal-binding</keyword>
<keyword evidence="11" id="KW-0539">Nucleus</keyword>
<dbReference type="Proteomes" id="UP000807353">
    <property type="component" value="Unassembled WGS sequence"/>
</dbReference>
<evidence type="ECO:0000313" key="17">
    <source>
        <dbReference type="Proteomes" id="UP000807353"/>
    </source>
</evidence>
<evidence type="ECO:0000256" key="10">
    <source>
        <dbReference type="ARBA" id="ARBA00023163"/>
    </source>
</evidence>
<keyword evidence="12" id="KW-0012">Acyltransferase</keyword>
<dbReference type="InterPro" id="IPR050603">
    <property type="entry name" value="MYST_HAT"/>
</dbReference>
<dbReference type="GO" id="GO:0046972">
    <property type="term" value="F:histone H4K16 acetyltransferase activity"/>
    <property type="evidence" value="ECO:0007669"/>
    <property type="project" value="TreeGrafter"/>
</dbReference>
<dbReference type="EMBL" id="MU150239">
    <property type="protein sequence ID" value="KAF9466956.1"/>
    <property type="molecule type" value="Genomic_DNA"/>
</dbReference>
<name>A0A9P6CHY2_9AGAR</name>
<dbReference type="GO" id="GO:0005634">
    <property type="term" value="C:nucleus"/>
    <property type="evidence" value="ECO:0007669"/>
    <property type="project" value="UniProtKB-SubCell"/>
</dbReference>
<evidence type="ECO:0000256" key="9">
    <source>
        <dbReference type="ARBA" id="ARBA00023015"/>
    </source>
</evidence>
<dbReference type="InterPro" id="IPR040706">
    <property type="entry name" value="Zf-MYST"/>
</dbReference>
<dbReference type="SUPFAM" id="SSF54160">
    <property type="entry name" value="Chromo domain-like"/>
    <property type="match status" value="1"/>
</dbReference>
<dbReference type="Pfam" id="PF17772">
    <property type="entry name" value="zf-MYST"/>
    <property type="match status" value="1"/>
</dbReference>
<evidence type="ECO:0000256" key="12">
    <source>
        <dbReference type="ARBA" id="ARBA00023315"/>
    </source>
</evidence>
<dbReference type="GO" id="GO:0008270">
    <property type="term" value="F:zinc ion binding"/>
    <property type="evidence" value="ECO:0007669"/>
    <property type="project" value="UniProtKB-KW"/>
</dbReference>
<evidence type="ECO:0000256" key="4">
    <source>
        <dbReference type="ARBA" id="ARBA00022679"/>
    </source>
</evidence>
<keyword evidence="6" id="KW-0863">Zinc-finger</keyword>
<evidence type="ECO:0000256" key="13">
    <source>
        <dbReference type="PIRSR" id="PIRSR602717-51"/>
    </source>
</evidence>
<dbReference type="OrthoDB" id="787137at2759"/>
<keyword evidence="17" id="KW-1185">Reference proteome</keyword>
<feature type="region of interest" description="Disordered" evidence="14">
    <location>
        <begin position="71"/>
        <end position="118"/>
    </location>
</feature>
<comment type="subcellular location">
    <subcellularLocation>
        <location evidence="1">Nucleus</location>
    </subcellularLocation>
</comment>
<dbReference type="EC" id="2.3.1.48" evidence="3"/>
<proteinExistence type="inferred from homology"/>
<feature type="region of interest" description="Disordered" evidence="14">
    <location>
        <begin position="411"/>
        <end position="441"/>
    </location>
</feature>
<gene>
    <name evidence="16" type="ORF">BDZ94DRAFT_1186564</name>
</gene>
<keyword evidence="4" id="KW-0808">Transferase</keyword>
<dbReference type="GO" id="GO:0006355">
    <property type="term" value="P:regulation of DNA-templated transcription"/>
    <property type="evidence" value="ECO:0007669"/>
    <property type="project" value="InterPro"/>
</dbReference>
<evidence type="ECO:0000256" key="14">
    <source>
        <dbReference type="SAM" id="MobiDB-lite"/>
    </source>
</evidence>
<comment type="similarity">
    <text evidence="2">Belongs to the MYST (SAS/MOZ) family.</text>
</comment>
<evidence type="ECO:0000313" key="16">
    <source>
        <dbReference type="EMBL" id="KAF9466956.1"/>
    </source>
</evidence>
<evidence type="ECO:0000256" key="11">
    <source>
        <dbReference type="ARBA" id="ARBA00023242"/>
    </source>
</evidence>
<accession>A0A9P6CHY2</accession>
<evidence type="ECO:0000256" key="2">
    <source>
        <dbReference type="ARBA" id="ARBA00010107"/>
    </source>
</evidence>
<evidence type="ECO:0000256" key="7">
    <source>
        <dbReference type="ARBA" id="ARBA00022833"/>
    </source>
</evidence>
<keyword evidence="7" id="KW-0862">Zinc</keyword>
<feature type="region of interest" description="Disordered" evidence="14">
    <location>
        <begin position="175"/>
        <end position="195"/>
    </location>
</feature>
<evidence type="ECO:0000259" key="15">
    <source>
        <dbReference type="PROSITE" id="PS51726"/>
    </source>
</evidence>
<evidence type="ECO:0000256" key="6">
    <source>
        <dbReference type="ARBA" id="ARBA00022771"/>
    </source>
</evidence>
<evidence type="ECO:0000256" key="5">
    <source>
        <dbReference type="ARBA" id="ARBA00022723"/>
    </source>
</evidence>
<dbReference type="Gene3D" id="3.30.60.60">
    <property type="entry name" value="N-acetyl transferase-like"/>
    <property type="match status" value="1"/>
</dbReference>
<dbReference type="Pfam" id="PF01853">
    <property type="entry name" value="MOZ_SAS"/>
    <property type="match status" value="1"/>
</dbReference>